<feature type="transmembrane region" description="Helical" evidence="7">
    <location>
        <begin position="12"/>
        <end position="32"/>
    </location>
</feature>
<sequence length="199" mass="20609">MIEALLAQLATSPWALSILFVLVLGDAFLVLIPGEAAVVAMGALASATGVPPLGAVIAVTAVAAFLGDVGCYLIGRLTGLDRWRWMRGPRMQAAFGWARARLDQRIGAVLFTARFVPFARLAVNLTAGASRLAIGRYLAVAAGAALAWAAYQSLAGAVISMLVPGGTLVSVLTSIVVALALGLAVDAVLSRRRRDRPTS</sequence>
<evidence type="ECO:0000313" key="10">
    <source>
        <dbReference type="Proteomes" id="UP001501057"/>
    </source>
</evidence>
<keyword evidence="10" id="KW-1185">Reference proteome</keyword>
<reference evidence="10" key="1">
    <citation type="journal article" date="2019" name="Int. J. Syst. Evol. Microbiol.">
        <title>The Global Catalogue of Microorganisms (GCM) 10K type strain sequencing project: providing services to taxonomists for standard genome sequencing and annotation.</title>
        <authorList>
            <consortium name="The Broad Institute Genomics Platform"/>
            <consortium name="The Broad Institute Genome Sequencing Center for Infectious Disease"/>
            <person name="Wu L."/>
            <person name="Ma J."/>
        </authorList>
    </citation>
    <scope>NUCLEOTIDE SEQUENCE [LARGE SCALE GENOMIC DNA]</scope>
    <source>
        <strain evidence="10">JCM 13518</strain>
    </source>
</reference>
<feature type="transmembrane region" description="Helical" evidence="7">
    <location>
        <begin position="52"/>
        <end position="75"/>
    </location>
</feature>
<keyword evidence="6 7" id="KW-0472">Membrane</keyword>
<evidence type="ECO:0000256" key="6">
    <source>
        <dbReference type="ARBA" id="ARBA00023136"/>
    </source>
</evidence>
<keyword evidence="4 7" id="KW-0812">Transmembrane</keyword>
<organism evidence="9 10">
    <name type="scientific">Aeromicrobium alkaliterrae</name>
    <dbReference type="NCBI Taxonomy" id="302168"/>
    <lineage>
        <taxon>Bacteria</taxon>
        <taxon>Bacillati</taxon>
        <taxon>Actinomycetota</taxon>
        <taxon>Actinomycetes</taxon>
        <taxon>Propionibacteriales</taxon>
        <taxon>Nocardioidaceae</taxon>
        <taxon>Aeromicrobium</taxon>
    </lineage>
</organism>
<dbReference type="InterPro" id="IPR032818">
    <property type="entry name" value="DedA-like"/>
</dbReference>
<evidence type="ECO:0000256" key="3">
    <source>
        <dbReference type="ARBA" id="ARBA00022475"/>
    </source>
</evidence>
<feature type="domain" description="VTT" evidence="8">
    <location>
        <begin position="32"/>
        <end position="157"/>
    </location>
</feature>
<comment type="subcellular location">
    <subcellularLocation>
        <location evidence="1 7">Cell membrane</location>
        <topology evidence="1 7">Multi-pass membrane protein</topology>
    </subcellularLocation>
</comment>
<evidence type="ECO:0000256" key="4">
    <source>
        <dbReference type="ARBA" id="ARBA00022692"/>
    </source>
</evidence>
<evidence type="ECO:0000256" key="1">
    <source>
        <dbReference type="ARBA" id="ARBA00004651"/>
    </source>
</evidence>
<feature type="transmembrane region" description="Helical" evidence="7">
    <location>
        <begin position="168"/>
        <end position="189"/>
    </location>
</feature>
<keyword evidence="3 7" id="KW-1003">Cell membrane</keyword>
<keyword evidence="5 7" id="KW-1133">Transmembrane helix</keyword>
<evidence type="ECO:0000256" key="7">
    <source>
        <dbReference type="RuleBase" id="RU367016"/>
    </source>
</evidence>
<dbReference type="InterPro" id="IPR032816">
    <property type="entry name" value="VTT_dom"/>
</dbReference>
<dbReference type="PANTHER" id="PTHR30353:SF0">
    <property type="entry name" value="TRANSMEMBRANE PROTEIN"/>
    <property type="match status" value="1"/>
</dbReference>
<dbReference type="RefSeq" id="WP_344202652.1">
    <property type="nucleotide sequence ID" value="NZ_BAAAME010000005.1"/>
</dbReference>
<dbReference type="PANTHER" id="PTHR30353">
    <property type="entry name" value="INNER MEMBRANE PROTEIN DEDA-RELATED"/>
    <property type="match status" value="1"/>
</dbReference>
<proteinExistence type="inferred from homology"/>
<dbReference type="Pfam" id="PF09335">
    <property type="entry name" value="VTT_dom"/>
    <property type="match status" value="1"/>
</dbReference>
<evidence type="ECO:0000256" key="2">
    <source>
        <dbReference type="ARBA" id="ARBA00010792"/>
    </source>
</evidence>
<name>A0ABP4W810_9ACTN</name>
<evidence type="ECO:0000313" key="9">
    <source>
        <dbReference type="EMBL" id="GAA1746067.1"/>
    </source>
</evidence>
<feature type="transmembrane region" description="Helical" evidence="7">
    <location>
        <begin position="137"/>
        <end position="162"/>
    </location>
</feature>
<comment type="similarity">
    <text evidence="2 7">Belongs to the DedA family.</text>
</comment>
<evidence type="ECO:0000256" key="5">
    <source>
        <dbReference type="ARBA" id="ARBA00022989"/>
    </source>
</evidence>
<accession>A0ABP4W810</accession>
<comment type="caution">
    <text evidence="9">The sequence shown here is derived from an EMBL/GenBank/DDBJ whole genome shotgun (WGS) entry which is preliminary data.</text>
</comment>
<gene>
    <name evidence="9" type="ORF">GCM10009710_27540</name>
</gene>
<dbReference type="EMBL" id="BAAAME010000005">
    <property type="protein sequence ID" value="GAA1746067.1"/>
    <property type="molecule type" value="Genomic_DNA"/>
</dbReference>
<evidence type="ECO:0000259" key="8">
    <source>
        <dbReference type="Pfam" id="PF09335"/>
    </source>
</evidence>
<protein>
    <submittedName>
        <fullName evidence="9">VTT domain-containing protein</fullName>
    </submittedName>
</protein>
<dbReference type="Proteomes" id="UP001501057">
    <property type="component" value="Unassembled WGS sequence"/>
</dbReference>